<accession>A0ABQ3IRG5</accession>
<comment type="caution">
    <text evidence="2">The sequence shown here is derived from an EMBL/GenBank/DDBJ whole genome shotgun (WGS) entry which is preliminary data.</text>
</comment>
<organism evidence="2 3">
    <name type="scientific">Amycolatopsis deserti</name>
    <dbReference type="NCBI Taxonomy" id="185696"/>
    <lineage>
        <taxon>Bacteria</taxon>
        <taxon>Bacillati</taxon>
        <taxon>Actinomycetota</taxon>
        <taxon>Actinomycetes</taxon>
        <taxon>Pseudonocardiales</taxon>
        <taxon>Pseudonocardiaceae</taxon>
        <taxon>Amycolatopsis</taxon>
    </lineage>
</organism>
<reference evidence="3" key="1">
    <citation type="journal article" date="2019" name="Int. J. Syst. Evol. Microbiol.">
        <title>The Global Catalogue of Microorganisms (GCM) 10K type strain sequencing project: providing services to taxonomists for standard genome sequencing and annotation.</title>
        <authorList>
            <consortium name="The Broad Institute Genomics Platform"/>
            <consortium name="The Broad Institute Genome Sequencing Center for Infectious Disease"/>
            <person name="Wu L."/>
            <person name="Ma J."/>
        </authorList>
    </citation>
    <scope>NUCLEOTIDE SEQUENCE [LARGE SCALE GENOMIC DNA]</scope>
    <source>
        <strain evidence="3">CGMCC 4.7677</strain>
    </source>
</reference>
<keyword evidence="3" id="KW-1185">Reference proteome</keyword>
<evidence type="ECO:0000313" key="3">
    <source>
        <dbReference type="Proteomes" id="UP000605897"/>
    </source>
</evidence>
<sequence>MLARCPRTPVPRSTSAAIASAQARARAAGSPLSGLISPPPDHGIHHPIPRDAFPSGAAIATGRRSPPPGAAAEDSADRVPSQPRSASRWGRHSYILPSCPAKPPDL</sequence>
<evidence type="ECO:0000313" key="2">
    <source>
        <dbReference type="EMBL" id="GHE90187.1"/>
    </source>
</evidence>
<protein>
    <submittedName>
        <fullName evidence="2">Uncharacterized protein</fullName>
    </submittedName>
</protein>
<evidence type="ECO:0000256" key="1">
    <source>
        <dbReference type="SAM" id="MobiDB-lite"/>
    </source>
</evidence>
<dbReference type="Proteomes" id="UP000605897">
    <property type="component" value="Unassembled WGS sequence"/>
</dbReference>
<feature type="compositionally biased region" description="Low complexity" evidence="1">
    <location>
        <begin position="12"/>
        <end position="36"/>
    </location>
</feature>
<name>A0ABQ3IRG5_9PSEU</name>
<proteinExistence type="predicted"/>
<dbReference type="EMBL" id="BNAU01000002">
    <property type="protein sequence ID" value="GHE90187.1"/>
    <property type="molecule type" value="Genomic_DNA"/>
</dbReference>
<feature type="region of interest" description="Disordered" evidence="1">
    <location>
        <begin position="1"/>
        <end position="106"/>
    </location>
</feature>
<gene>
    <name evidence="2" type="ORF">GCM10017786_23060</name>
</gene>